<sequence length="282" mass="31670">MINYYLLTKPKIVLGNLVTLAAGFLLASKGTIDFLLFFETLFGLSLIMASACVFNNYIDRQMDKKMERTKNRALVTGLISPRNALLFATLLEILGTATLYFFTNLLTVYVAAFGFFVYVILYSLWKRHTIYGTAIGSVAGAIPPVVGYCAVSNHFDMGATILFTLLVLWQMPHFFAIALYHFDDYSAAGIPVLPIVKGISRTKIHMIIYVISFVLAAVMLTFFNYTGYIYLAVTTLVGLAWIWLSMQGFKNQNDQLWGKKMYQLSLLMIISLCLVIPFDIVS</sequence>
<dbReference type="AlphaFoldDB" id="A0A0C1BYI3"/>
<accession>A0A0C1BYI3</accession>
<keyword evidence="6 9" id="KW-0350">Heme biosynthesis</keyword>
<evidence type="ECO:0000256" key="8">
    <source>
        <dbReference type="ARBA" id="ARBA00047690"/>
    </source>
</evidence>
<comment type="subcellular location">
    <subcellularLocation>
        <location evidence="1 9">Cell membrane</location>
        <topology evidence="1 9">Multi-pass membrane protein</topology>
    </subcellularLocation>
</comment>
<dbReference type="NCBIfam" id="NF003348">
    <property type="entry name" value="PRK04375.1-1"/>
    <property type="match status" value="1"/>
</dbReference>
<dbReference type="Gene3D" id="1.10.357.140">
    <property type="entry name" value="UbiA prenyltransferase"/>
    <property type="match status" value="1"/>
</dbReference>
<dbReference type="Pfam" id="PF01040">
    <property type="entry name" value="UbiA"/>
    <property type="match status" value="1"/>
</dbReference>
<dbReference type="RefSeq" id="WP_013924098.1">
    <property type="nucleotide sequence ID" value="NZ_BAWW01000066.1"/>
</dbReference>
<feature type="transmembrane region" description="Helical" evidence="9">
    <location>
        <begin position="108"/>
        <end position="125"/>
    </location>
</feature>
<dbReference type="GO" id="GO:0008495">
    <property type="term" value="F:protoheme IX farnesyltransferase activity"/>
    <property type="evidence" value="ECO:0007669"/>
    <property type="project" value="UniProtKB-UniRule"/>
</dbReference>
<evidence type="ECO:0000256" key="5">
    <source>
        <dbReference type="ARBA" id="ARBA00022989"/>
    </source>
</evidence>
<keyword evidence="3 9" id="KW-0808">Transferase</keyword>
<reference evidence="10 11" key="1">
    <citation type="journal article" date="2014" name="Mol. Biol. Evol.">
        <title>Massive expansion of Ubiquitination-related gene families within the Chlamydiae.</title>
        <authorList>
            <person name="Domman D."/>
            <person name="Collingro A."/>
            <person name="Lagkouvardos I."/>
            <person name="Gehre L."/>
            <person name="Weinmaier T."/>
            <person name="Rattei T."/>
            <person name="Subtil A."/>
            <person name="Horn M."/>
        </authorList>
    </citation>
    <scope>NUCLEOTIDE SEQUENCE [LARGE SCALE GENOMIC DNA]</scope>
    <source>
        <strain evidence="10 11">OEW1</strain>
    </source>
</reference>
<dbReference type="HAMAP" id="MF_00154">
    <property type="entry name" value="CyoE_CtaB"/>
    <property type="match status" value="1"/>
</dbReference>
<comment type="similarity">
    <text evidence="9">Belongs to the UbiA prenyltransferase family. Protoheme IX farnesyltransferase subfamily.</text>
</comment>
<proteinExistence type="inferred from homology"/>
<dbReference type="FunFam" id="1.10.357.140:FF:000001">
    <property type="entry name" value="Protoheme IX farnesyltransferase"/>
    <property type="match status" value="1"/>
</dbReference>
<comment type="catalytic activity">
    <reaction evidence="8 9">
        <text>heme b + (2E,6E)-farnesyl diphosphate + H2O = Fe(II)-heme o + diphosphate</text>
        <dbReference type="Rhea" id="RHEA:28070"/>
        <dbReference type="ChEBI" id="CHEBI:15377"/>
        <dbReference type="ChEBI" id="CHEBI:33019"/>
        <dbReference type="ChEBI" id="CHEBI:60344"/>
        <dbReference type="ChEBI" id="CHEBI:60530"/>
        <dbReference type="ChEBI" id="CHEBI:175763"/>
        <dbReference type="EC" id="2.5.1.141"/>
    </reaction>
</comment>
<evidence type="ECO:0000256" key="2">
    <source>
        <dbReference type="ARBA" id="ARBA00022475"/>
    </source>
</evidence>
<evidence type="ECO:0000313" key="10">
    <source>
        <dbReference type="EMBL" id="KIA76526.1"/>
    </source>
</evidence>
<gene>
    <name evidence="9 10" type="primary">ctaB</name>
    <name evidence="10" type="ORF">DB43_AD00050</name>
</gene>
<dbReference type="GO" id="GO:0005886">
    <property type="term" value="C:plasma membrane"/>
    <property type="evidence" value="ECO:0007669"/>
    <property type="project" value="UniProtKB-SubCell"/>
</dbReference>
<comment type="function">
    <text evidence="9">Converts heme B (protoheme IX) to heme O by substitution of the vinyl group on carbon 2 of heme B porphyrin ring with a hydroxyethyl farnesyl side group.</text>
</comment>
<dbReference type="PATRIC" id="fig|83552.4.peg.2360"/>
<dbReference type="NCBIfam" id="TIGR01473">
    <property type="entry name" value="cyoE_ctaB"/>
    <property type="match status" value="1"/>
</dbReference>
<dbReference type="UniPathway" id="UPA00834">
    <property type="reaction ID" value="UER00712"/>
</dbReference>
<feature type="transmembrane region" description="Helical" evidence="9">
    <location>
        <begin position="229"/>
        <end position="249"/>
    </location>
</feature>
<comment type="miscellaneous">
    <text evidence="9">Carbon 2 of the heme B porphyrin ring is defined according to the Fischer nomenclature.</text>
</comment>
<keyword evidence="2 9" id="KW-1003">Cell membrane</keyword>
<comment type="pathway">
    <text evidence="9">Porphyrin-containing compound metabolism; heme O biosynthesis; heme O from protoheme: step 1/1.</text>
</comment>
<evidence type="ECO:0000256" key="4">
    <source>
        <dbReference type="ARBA" id="ARBA00022692"/>
    </source>
</evidence>
<evidence type="ECO:0000256" key="9">
    <source>
        <dbReference type="HAMAP-Rule" id="MF_00154"/>
    </source>
</evidence>
<dbReference type="PANTHER" id="PTHR43448:SF2">
    <property type="entry name" value="PROTOHEME IX FARNESYLTRANSFERASE, MITOCHONDRIAL"/>
    <property type="match status" value="1"/>
</dbReference>
<dbReference type="InterPro" id="IPR006369">
    <property type="entry name" value="Protohaem_IX_farnesylTrfase"/>
</dbReference>
<dbReference type="InterPro" id="IPR030470">
    <property type="entry name" value="UbiA_prenylTrfase_CS"/>
</dbReference>
<feature type="transmembrane region" description="Helical" evidence="9">
    <location>
        <begin position="203"/>
        <end position="223"/>
    </location>
</feature>
<organism evidence="10 11">
    <name type="scientific">Parachlamydia acanthamoebae</name>
    <dbReference type="NCBI Taxonomy" id="83552"/>
    <lineage>
        <taxon>Bacteria</taxon>
        <taxon>Pseudomonadati</taxon>
        <taxon>Chlamydiota</taxon>
        <taxon>Chlamydiia</taxon>
        <taxon>Parachlamydiales</taxon>
        <taxon>Parachlamydiaceae</taxon>
        <taxon>Parachlamydia</taxon>
    </lineage>
</organism>
<evidence type="ECO:0000256" key="1">
    <source>
        <dbReference type="ARBA" id="ARBA00004651"/>
    </source>
</evidence>
<dbReference type="EC" id="2.5.1.141" evidence="9"/>
<dbReference type="InterPro" id="IPR000537">
    <property type="entry name" value="UbiA_prenyltransferase"/>
</dbReference>
<name>A0A0C1BYI3_9BACT</name>
<dbReference type="GO" id="GO:0048034">
    <property type="term" value="P:heme O biosynthetic process"/>
    <property type="evidence" value="ECO:0007669"/>
    <property type="project" value="UniProtKB-UniRule"/>
</dbReference>
<feature type="transmembrane region" description="Helical" evidence="9">
    <location>
        <begin position="132"/>
        <end position="155"/>
    </location>
</feature>
<evidence type="ECO:0000256" key="6">
    <source>
        <dbReference type="ARBA" id="ARBA00023133"/>
    </source>
</evidence>
<feature type="transmembrane region" description="Helical" evidence="9">
    <location>
        <begin position="161"/>
        <end position="182"/>
    </location>
</feature>
<keyword evidence="5 9" id="KW-1133">Transmembrane helix</keyword>
<dbReference type="EMBL" id="JSAM01000114">
    <property type="protein sequence ID" value="KIA76526.1"/>
    <property type="molecule type" value="Genomic_DNA"/>
</dbReference>
<feature type="transmembrane region" description="Helical" evidence="9">
    <location>
        <begin position="261"/>
        <end position="281"/>
    </location>
</feature>
<keyword evidence="4 9" id="KW-0812">Transmembrane</keyword>
<comment type="caution">
    <text evidence="10">The sequence shown here is derived from an EMBL/GenBank/DDBJ whole genome shotgun (WGS) entry which is preliminary data.</text>
</comment>
<dbReference type="Proteomes" id="UP000031307">
    <property type="component" value="Unassembled WGS sequence"/>
</dbReference>
<feature type="transmembrane region" description="Helical" evidence="9">
    <location>
        <begin position="79"/>
        <end position="102"/>
    </location>
</feature>
<dbReference type="PANTHER" id="PTHR43448">
    <property type="entry name" value="PROTOHEME IX FARNESYLTRANSFERASE, MITOCHONDRIAL"/>
    <property type="match status" value="1"/>
</dbReference>
<protein>
    <recommendedName>
        <fullName evidence="9">Protoheme IX farnesyltransferase</fullName>
        <ecNumber evidence="9">2.5.1.141</ecNumber>
    </recommendedName>
    <alternativeName>
        <fullName evidence="9">Heme B farnesyltransferase</fullName>
    </alternativeName>
    <alternativeName>
        <fullName evidence="9">Heme O synthase</fullName>
    </alternativeName>
</protein>
<evidence type="ECO:0000313" key="11">
    <source>
        <dbReference type="Proteomes" id="UP000031307"/>
    </source>
</evidence>
<feature type="transmembrane region" description="Helical" evidence="9">
    <location>
        <begin position="34"/>
        <end position="58"/>
    </location>
</feature>
<feature type="transmembrane region" description="Helical" evidence="9">
    <location>
        <begin position="12"/>
        <end position="28"/>
    </location>
</feature>
<keyword evidence="7 9" id="KW-0472">Membrane</keyword>
<evidence type="ECO:0000256" key="3">
    <source>
        <dbReference type="ARBA" id="ARBA00022679"/>
    </source>
</evidence>
<dbReference type="OMA" id="HFWAIGW"/>
<dbReference type="PROSITE" id="PS00943">
    <property type="entry name" value="UBIA"/>
    <property type="match status" value="1"/>
</dbReference>
<dbReference type="InterPro" id="IPR044878">
    <property type="entry name" value="UbiA_sf"/>
</dbReference>
<evidence type="ECO:0000256" key="7">
    <source>
        <dbReference type="ARBA" id="ARBA00023136"/>
    </source>
</evidence>
<dbReference type="CDD" id="cd13957">
    <property type="entry name" value="PT_UbiA_Cox10"/>
    <property type="match status" value="1"/>
</dbReference>